<dbReference type="InterPro" id="IPR005545">
    <property type="entry name" value="YCII"/>
</dbReference>
<dbReference type="STRING" id="546871.SAMN04488543_3926"/>
<evidence type="ECO:0000256" key="1">
    <source>
        <dbReference type="ARBA" id="ARBA00007689"/>
    </source>
</evidence>
<protein>
    <submittedName>
        <fullName evidence="3">Uncharacterized conserved protein</fullName>
    </submittedName>
</protein>
<dbReference type="InterPro" id="IPR011008">
    <property type="entry name" value="Dimeric_a/b-barrel"/>
</dbReference>
<reference evidence="3 4" key="1">
    <citation type="submission" date="2016-10" db="EMBL/GenBank/DDBJ databases">
        <authorList>
            <person name="de Groot N.N."/>
        </authorList>
    </citation>
    <scope>NUCLEOTIDE SEQUENCE [LARGE SCALE GENOMIC DNA]</scope>
    <source>
        <strain evidence="3 4">DSM 21741</strain>
    </source>
</reference>
<dbReference type="PANTHER" id="PTHR35174:SF3">
    <property type="entry name" value="BLL7171 PROTEIN"/>
    <property type="match status" value="1"/>
</dbReference>
<dbReference type="SUPFAM" id="SSF54909">
    <property type="entry name" value="Dimeric alpha+beta barrel"/>
    <property type="match status" value="1"/>
</dbReference>
<dbReference type="Proteomes" id="UP000199092">
    <property type="component" value="Chromosome I"/>
</dbReference>
<dbReference type="RefSeq" id="WP_091415096.1">
    <property type="nucleotide sequence ID" value="NZ_LT629749.1"/>
</dbReference>
<keyword evidence="4" id="KW-1185">Reference proteome</keyword>
<name>A0A1H1ZQD6_9ACTN</name>
<accession>A0A1H1ZQD6</accession>
<dbReference type="PANTHER" id="PTHR35174">
    <property type="entry name" value="BLL7171 PROTEIN-RELATED"/>
    <property type="match status" value="1"/>
</dbReference>
<proteinExistence type="inferred from homology"/>
<sequence>MAKYAILIYEDQARYATMSPEAWGALVDAHSTFVKQVFELDGSLAGGEALAATTTATTIKGAGGTVTDGPFVETKEALGGFYVVEARDLDHAVEIAKLCPAPFGGVEVRPVVDPTTNPF</sequence>
<organism evidence="3 4">
    <name type="scientific">Friedmanniella luteola</name>
    <dbReference type="NCBI Taxonomy" id="546871"/>
    <lineage>
        <taxon>Bacteria</taxon>
        <taxon>Bacillati</taxon>
        <taxon>Actinomycetota</taxon>
        <taxon>Actinomycetes</taxon>
        <taxon>Propionibacteriales</taxon>
        <taxon>Nocardioidaceae</taxon>
        <taxon>Friedmanniella</taxon>
    </lineage>
</organism>
<dbReference type="Pfam" id="PF03795">
    <property type="entry name" value="YCII"/>
    <property type="match status" value="1"/>
</dbReference>
<evidence type="ECO:0000313" key="4">
    <source>
        <dbReference type="Proteomes" id="UP000199092"/>
    </source>
</evidence>
<comment type="similarity">
    <text evidence="1">Belongs to the YciI family.</text>
</comment>
<evidence type="ECO:0000313" key="3">
    <source>
        <dbReference type="EMBL" id="SDT35787.1"/>
    </source>
</evidence>
<dbReference type="Gene3D" id="3.30.70.1060">
    <property type="entry name" value="Dimeric alpha+beta barrel"/>
    <property type="match status" value="1"/>
</dbReference>
<dbReference type="EMBL" id="LT629749">
    <property type="protein sequence ID" value="SDT35787.1"/>
    <property type="molecule type" value="Genomic_DNA"/>
</dbReference>
<dbReference type="AlphaFoldDB" id="A0A1H1ZQD6"/>
<feature type="domain" description="YCII-related" evidence="2">
    <location>
        <begin position="3"/>
        <end position="113"/>
    </location>
</feature>
<evidence type="ECO:0000259" key="2">
    <source>
        <dbReference type="Pfam" id="PF03795"/>
    </source>
</evidence>
<gene>
    <name evidence="3" type="ORF">SAMN04488543_3926</name>
</gene>
<dbReference type="OrthoDB" id="668782at2"/>